<dbReference type="GO" id="GO:0000156">
    <property type="term" value="F:phosphorelay response regulator activity"/>
    <property type="evidence" value="ECO:0007669"/>
    <property type="project" value="TreeGrafter"/>
</dbReference>
<evidence type="ECO:0000256" key="4">
    <source>
        <dbReference type="PROSITE-ProRule" id="PRU00169"/>
    </source>
</evidence>
<dbReference type="AlphaFoldDB" id="A0A2T0XE65"/>
<keyword evidence="7" id="KW-1185">Reference proteome</keyword>
<feature type="modified residue" description="4-aspartylphosphate" evidence="4">
    <location>
        <position position="51"/>
    </location>
</feature>
<dbReference type="PROSITE" id="PS50110">
    <property type="entry name" value="RESPONSE_REGULATORY"/>
    <property type="match status" value="1"/>
</dbReference>
<evidence type="ECO:0000256" key="3">
    <source>
        <dbReference type="ARBA" id="ARBA00023125"/>
    </source>
</evidence>
<feature type="domain" description="Response regulatory" evidence="5">
    <location>
        <begin position="2"/>
        <end position="117"/>
    </location>
</feature>
<sequence>MKIAILEDDATLAQGLHKLLIEAGHQSHIFKQGDALLRLLKRGLFDLYVLDWNVPKATGLDVLIHIRQTLSMTEPVIFLTSASSEPEIVRALNSGADDYCVKPVKWKELLARIHAIDRRLARSAVEPVTHKTICGYWSIYLLMQSGIP</sequence>
<dbReference type="OrthoDB" id="9802426at2"/>
<dbReference type="GO" id="GO:0000976">
    <property type="term" value="F:transcription cis-regulatory region binding"/>
    <property type="evidence" value="ECO:0007669"/>
    <property type="project" value="TreeGrafter"/>
</dbReference>
<dbReference type="GO" id="GO:0005829">
    <property type="term" value="C:cytosol"/>
    <property type="evidence" value="ECO:0007669"/>
    <property type="project" value="TreeGrafter"/>
</dbReference>
<name>A0A2T0XE65_9BURK</name>
<organism evidence="6 7">
    <name type="scientific">Jezberella montanilacus</name>
    <dbReference type="NCBI Taxonomy" id="323426"/>
    <lineage>
        <taxon>Bacteria</taxon>
        <taxon>Pseudomonadati</taxon>
        <taxon>Pseudomonadota</taxon>
        <taxon>Betaproteobacteria</taxon>
        <taxon>Burkholderiales</taxon>
        <taxon>Alcaligenaceae</taxon>
        <taxon>Jezberella</taxon>
    </lineage>
</organism>
<dbReference type="SMART" id="SM00448">
    <property type="entry name" value="REC"/>
    <property type="match status" value="1"/>
</dbReference>
<keyword evidence="1 4" id="KW-0597">Phosphoprotein</keyword>
<dbReference type="Gene3D" id="3.40.50.2300">
    <property type="match status" value="1"/>
</dbReference>
<dbReference type="GO" id="GO:0006355">
    <property type="term" value="P:regulation of DNA-templated transcription"/>
    <property type="evidence" value="ECO:0007669"/>
    <property type="project" value="TreeGrafter"/>
</dbReference>
<evidence type="ECO:0000256" key="2">
    <source>
        <dbReference type="ARBA" id="ARBA00023012"/>
    </source>
</evidence>
<dbReference type="SUPFAM" id="SSF52172">
    <property type="entry name" value="CheY-like"/>
    <property type="match status" value="1"/>
</dbReference>
<comment type="caution">
    <text evidence="6">The sequence shown here is derived from an EMBL/GenBank/DDBJ whole genome shotgun (WGS) entry which is preliminary data.</text>
</comment>
<dbReference type="EMBL" id="PVTV01000015">
    <property type="protein sequence ID" value="PRY97215.1"/>
    <property type="molecule type" value="Genomic_DNA"/>
</dbReference>
<dbReference type="InterPro" id="IPR001789">
    <property type="entry name" value="Sig_transdc_resp-reg_receiver"/>
</dbReference>
<evidence type="ECO:0000313" key="6">
    <source>
        <dbReference type="EMBL" id="PRY97215.1"/>
    </source>
</evidence>
<gene>
    <name evidence="6" type="ORF">BCM14_2356</name>
</gene>
<accession>A0A2T0XE65</accession>
<reference evidence="6 7" key="1">
    <citation type="submission" date="2018-03" db="EMBL/GenBank/DDBJ databases">
        <title>Genomic Encyclopedia of Type Strains, Phase III (KMG-III): the genomes of soil and plant-associated and newly described type strains.</title>
        <authorList>
            <person name="Whitman W."/>
        </authorList>
    </citation>
    <scope>NUCLEOTIDE SEQUENCE [LARGE SCALE GENOMIC DNA]</scope>
    <source>
        <strain evidence="6 7">MWH-P2sevCIIIb</strain>
    </source>
</reference>
<protein>
    <submittedName>
        <fullName evidence="6">Response regulator receiver domain-containing protein</fullName>
    </submittedName>
</protein>
<keyword evidence="3" id="KW-0238">DNA-binding</keyword>
<keyword evidence="2" id="KW-0902">Two-component regulatory system</keyword>
<evidence type="ECO:0000259" key="5">
    <source>
        <dbReference type="PROSITE" id="PS50110"/>
    </source>
</evidence>
<dbReference type="PANTHER" id="PTHR48111">
    <property type="entry name" value="REGULATOR OF RPOS"/>
    <property type="match status" value="1"/>
</dbReference>
<dbReference type="RefSeq" id="WP_106228181.1">
    <property type="nucleotide sequence ID" value="NZ_PVTV01000015.1"/>
</dbReference>
<evidence type="ECO:0000313" key="7">
    <source>
        <dbReference type="Proteomes" id="UP000238308"/>
    </source>
</evidence>
<dbReference type="InterPro" id="IPR011006">
    <property type="entry name" value="CheY-like_superfamily"/>
</dbReference>
<dbReference type="Proteomes" id="UP000238308">
    <property type="component" value="Unassembled WGS sequence"/>
</dbReference>
<dbReference type="Pfam" id="PF00072">
    <property type="entry name" value="Response_reg"/>
    <property type="match status" value="1"/>
</dbReference>
<dbReference type="InterPro" id="IPR039420">
    <property type="entry name" value="WalR-like"/>
</dbReference>
<proteinExistence type="predicted"/>
<dbReference type="PANTHER" id="PTHR48111:SF40">
    <property type="entry name" value="PHOSPHATE REGULON TRANSCRIPTIONAL REGULATORY PROTEIN PHOB"/>
    <property type="match status" value="1"/>
</dbReference>
<evidence type="ECO:0000256" key="1">
    <source>
        <dbReference type="ARBA" id="ARBA00022553"/>
    </source>
</evidence>
<dbReference type="GO" id="GO:0032993">
    <property type="term" value="C:protein-DNA complex"/>
    <property type="evidence" value="ECO:0007669"/>
    <property type="project" value="TreeGrafter"/>
</dbReference>